<dbReference type="RefSeq" id="WP_002705851.1">
    <property type="nucleotide sequence ID" value="NZ_AGRW01000052.1"/>
</dbReference>
<dbReference type="EMBL" id="AGRW01000052">
    <property type="protein sequence ID" value="EIC01108.1"/>
    <property type="molecule type" value="Genomic_DNA"/>
</dbReference>
<evidence type="ECO:0000313" key="2">
    <source>
        <dbReference type="Proteomes" id="UP000003571"/>
    </source>
</evidence>
<dbReference type="Proteomes" id="UP000003571">
    <property type="component" value="Unassembled WGS sequence"/>
</dbReference>
<protein>
    <submittedName>
        <fullName evidence="1">Uncharacterized protein</fullName>
    </submittedName>
</protein>
<dbReference type="STRING" id="907348.TresaDRAFT_0933"/>
<evidence type="ECO:0000313" key="1">
    <source>
        <dbReference type="EMBL" id="EIC01108.1"/>
    </source>
</evidence>
<accession>H7EN44</accession>
<comment type="caution">
    <text evidence="1">The sequence shown here is derived from an EMBL/GenBank/DDBJ whole genome shotgun (WGS) entry which is preliminary data.</text>
</comment>
<gene>
    <name evidence="1" type="ORF">TresaDRAFT_0933</name>
</gene>
<dbReference type="PATRIC" id="fig|907348.3.peg.2357"/>
<dbReference type="AlphaFoldDB" id="H7EN44"/>
<dbReference type="eggNOG" id="ENOG5030YGM">
    <property type="taxonomic scope" value="Bacteria"/>
</dbReference>
<name>H7EN44_9SPIR</name>
<organism evidence="1 2">
    <name type="scientific">Treponema saccharophilum DSM 2985</name>
    <dbReference type="NCBI Taxonomy" id="907348"/>
    <lineage>
        <taxon>Bacteria</taxon>
        <taxon>Pseudomonadati</taxon>
        <taxon>Spirochaetota</taxon>
        <taxon>Spirochaetia</taxon>
        <taxon>Spirochaetales</taxon>
        <taxon>Treponemataceae</taxon>
        <taxon>Treponema</taxon>
    </lineage>
</organism>
<reference evidence="1 2" key="1">
    <citation type="submission" date="2011-09" db="EMBL/GenBank/DDBJ databases">
        <title>The draft genome of Treponema saccharophilum DSM 2985.</title>
        <authorList>
            <consortium name="US DOE Joint Genome Institute (JGI-PGF)"/>
            <person name="Lucas S."/>
            <person name="Copeland A."/>
            <person name="Lapidus A."/>
            <person name="Glavina del Rio T."/>
            <person name="Dalin E."/>
            <person name="Tice H."/>
            <person name="Bruce D."/>
            <person name="Goodwin L."/>
            <person name="Pitluck S."/>
            <person name="Peters L."/>
            <person name="Kyrpides N."/>
            <person name="Mavromatis K."/>
            <person name="Ivanova N."/>
            <person name="Markowitz V."/>
            <person name="Cheng J.-F."/>
            <person name="Hugenholtz P."/>
            <person name="Woyke T."/>
            <person name="Wu D."/>
            <person name="Gronow S."/>
            <person name="Wellnitz S."/>
            <person name="Brambilla E."/>
            <person name="Klenk H.-P."/>
            <person name="Eisen J.A."/>
        </authorList>
    </citation>
    <scope>NUCLEOTIDE SEQUENCE [LARGE SCALE GENOMIC DNA]</scope>
    <source>
        <strain evidence="1 2">DSM 2985</strain>
    </source>
</reference>
<dbReference type="OrthoDB" id="360824at2"/>
<proteinExistence type="predicted"/>
<sequence>MNDEELIEKINNYYLYLDDKYLKEPCQNLLKIQNLNIFFEKYFKDEYQVFTSFIIDSVRHSHSYRESIIKKFEDDKIYLFFEKHLYDSSVDIRRNSLIILCDTLNIHRKNCKKVLEEYFFQVLRNDPLLMYDYISEFLWLYAYDSKMKNKLFSNIFNENDFITNICLLEYLESFSTPLLSKSGFKKYILLRKLQKNKNSFVSEYAENIKKFMQNRKPDVTNQKCIIQNARNEFWNKLAINNKTEYSADEYKTFIVEYIKKNT</sequence>
<keyword evidence="2" id="KW-1185">Reference proteome</keyword>